<proteinExistence type="predicted"/>
<evidence type="ECO:0000313" key="6">
    <source>
        <dbReference type="Proteomes" id="UP000325002"/>
    </source>
</evidence>
<organism evidence="3 6">
    <name type="scientific">Brachyspira aalborgi</name>
    <dbReference type="NCBI Taxonomy" id="29522"/>
    <lineage>
        <taxon>Bacteria</taxon>
        <taxon>Pseudomonadati</taxon>
        <taxon>Spirochaetota</taxon>
        <taxon>Spirochaetia</taxon>
        <taxon>Brachyspirales</taxon>
        <taxon>Brachyspiraceae</taxon>
        <taxon>Brachyspira</taxon>
    </lineage>
</organism>
<dbReference type="RefSeq" id="WP_021958107.1">
    <property type="nucleotide sequence ID" value="NZ_SAXV01000023.1"/>
</dbReference>
<reference evidence="3" key="2">
    <citation type="submission" date="2019-01" db="EMBL/GenBank/DDBJ databases">
        <authorList>
            <person name="Thorell K."/>
        </authorList>
    </citation>
    <scope>NUCLEOTIDE SEQUENCE</scope>
    <source>
        <strain evidence="3">PC3997IV</strain>
        <strain evidence="1">PC4597II</strain>
        <strain evidence="2">PC5099IV</strain>
    </source>
</reference>
<evidence type="ECO:0000313" key="2">
    <source>
        <dbReference type="EMBL" id="TXJ32472.1"/>
    </source>
</evidence>
<dbReference type="EMBL" id="SAYA01000018">
    <property type="protein sequence ID" value="TXJ25538.1"/>
    <property type="molecule type" value="Genomic_DNA"/>
</dbReference>
<comment type="caution">
    <text evidence="3">The sequence shown here is derived from an EMBL/GenBank/DDBJ whole genome shotgun (WGS) entry which is preliminary data.</text>
</comment>
<gene>
    <name evidence="2" type="ORF">EPJ71_06020</name>
    <name evidence="1" type="ORF">EPJ73_05370</name>
    <name evidence="3" type="ORF">EPJ81_11550</name>
</gene>
<name>A0A5C8F0G2_9SPIR</name>
<dbReference type="Proteomes" id="UP000324336">
    <property type="component" value="Unassembled WGS sequence"/>
</dbReference>
<accession>A0A5C8F0G2</accession>
<dbReference type="EMBL" id="SAYD01000022">
    <property type="protein sequence ID" value="TXJ35661.1"/>
    <property type="molecule type" value="Genomic_DNA"/>
</dbReference>
<dbReference type="Proteomes" id="UP000322659">
    <property type="component" value="Unassembled WGS sequence"/>
</dbReference>
<evidence type="ECO:0000313" key="3">
    <source>
        <dbReference type="EMBL" id="TXJ35661.1"/>
    </source>
</evidence>
<dbReference type="AlphaFoldDB" id="A0A5C8F0G2"/>
<dbReference type="EMBL" id="SAXZ01000011">
    <property type="protein sequence ID" value="TXJ32472.1"/>
    <property type="molecule type" value="Genomic_DNA"/>
</dbReference>
<evidence type="ECO:0000313" key="5">
    <source>
        <dbReference type="Proteomes" id="UP000324336"/>
    </source>
</evidence>
<evidence type="ECO:0000313" key="4">
    <source>
        <dbReference type="Proteomes" id="UP000322659"/>
    </source>
</evidence>
<keyword evidence="4" id="KW-1185">Reference proteome</keyword>
<dbReference type="Proteomes" id="UP000325002">
    <property type="component" value="Unassembled WGS sequence"/>
</dbReference>
<reference evidence="4 5" key="1">
    <citation type="journal article" date="1992" name="Lakartidningen">
        <title>[Penicillin V and not amoxicillin is the first choice preparation in acute otitis].</title>
        <authorList>
            <person name="Kamme C."/>
            <person name="Lundgren K."/>
            <person name="Prellner K."/>
        </authorList>
    </citation>
    <scope>NUCLEOTIDE SEQUENCE [LARGE SCALE GENOMIC DNA]</scope>
    <source>
        <strain evidence="3 6">PC3997IV</strain>
        <strain evidence="1 5">PC4597II</strain>
        <strain evidence="2 4">PC5099IV</strain>
    </source>
</reference>
<sequence>MFHQYILEEVGEDKETYYYTKNVKNKKELQKLYSKEGSYTVGILFNKEEYNDYKNRIKTYKYSDFFWDF</sequence>
<evidence type="ECO:0000313" key="1">
    <source>
        <dbReference type="EMBL" id="TXJ25538.1"/>
    </source>
</evidence>
<protein>
    <submittedName>
        <fullName evidence="3">Uncharacterized protein</fullName>
    </submittedName>
</protein>